<dbReference type="AlphaFoldDB" id="A0A512BQI7"/>
<dbReference type="GO" id="GO:0016020">
    <property type="term" value="C:membrane"/>
    <property type="evidence" value="ECO:0007669"/>
    <property type="project" value="TreeGrafter"/>
</dbReference>
<evidence type="ECO:0000256" key="1">
    <source>
        <dbReference type="ARBA" id="ARBA00022801"/>
    </source>
</evidence>
<evidence type="ECO:0000313" key="4">
    <source>
        <dbReference type="Proteomes" id="UP000321085"/>
    </source>
</evidence>
<evidence type="ECO:0000313" key="3">
    <source>
        <dbReference type="EMBL" id="GEO14191.1"/>
    </source>
</evidence>
<comment type="caution">
    <text evidence="3">The sequence shown here is derived from an EMBL/GenBank/DDBJ whole genome shotgun (WGS) entry which is preliminary data.</text>
</comment>
<dbReference type="Pfam" id="PF00561">
    <property type="entry name" value="Abhydrolase_1"/>
    <property type="match status" value="1"/>
</dbReference>
<reference evidence="3 4" key="1">
    <citation type="submission" date="2019-07" db="EMBL/GenBank/DDBJ databases">
        <title>Whole genome shotgun sequence of Microvirga aerophila NBRC 106136.</title>
        <authorList>
            <person name="Hosoyama A."/>
            <person name="Uohara A."/>
            <person name="Ohji S."/>
            <person name="Ichikawa N."/>
        </authorList>
    </citation>
    <scope>NUCLEOTIDE SEQUENCE [LARGE SCALE GENOMIC DNA]</scope>
    <source>
        <strain evidence="3 4">NBRC 106136</strain>
    </source>
</reference>
<dbReference type="InterPro" id="IPR050266">
    <property type="entry name" value="AB_hydrolase_sf"/>
</dbReference>
<gene>
    <name evidence="3" type="primary">catD</name>
    <name evidence="3" type="ORF">MAE02_18870</name>
</gene>
<keyword evidence="4" id="KW-1185">Reference proteome</keyword>
<protein>
    <submittedName>
        <fullName evidence="3">3-oxoadipate enol-lactonase</fullName>
    </submittedName>
</protein>
<dbReference type="GO" id="GO:0016787">
    <property type="term" value="F:hydrolase activity"/>
    <property type="evidence" value="ECO:0007669"/>
    <property type="project" value="UniProtKB-KW"/>
</dbReference>
<dbReference type="PANTHER" id="PTHR43798">
    <property type="entry name" value="MONOACYLGLYCEROL LIPASE"/>
    <property type="match status" value="1"/>
</dbReference>
<dbReference type="InterPro" id="IPR029058">
    <property type="entry name" value="AB_hydrolase_fold"/>
</dbReference>
<feature type="domain" description="AB hydrolase-1" evidence="2">
    <location>
        <begin position="25"/>
        <end position="251"/>
    </location>
</feature>
<dbReference type="PRINTS" id="PR00412">
    <property type="entry name" value="EPOXHYDRLASE"/>
</dbReference>
<accession>A0A512BQI7</accession>
<dbReference type="Gene3D" id="3.40.50.1820">
    <property type="entry name" value="alpha/beta hydrolase"/>
    <property type="match status" value="1"/>
</dbReference>
<evidence type="ECO:0000259" key="2">
    <source>
        <dbReference type="Pfam" id="PF00561"/>
    </source>
</evidence>
<dbReference type="Proteomes" id="UP000321085">
    <property type="component" value="Unassembled WGS sequence"/>
</dbReference>
<organism evidence="3 4">
    <name type="scientific">Microvirga aerophila</name>
    <dbReference type="NCBI Taxonomy" id="670291"/>
    <lineage>
        <taxon>Bacteria</taxon>
        <taxon>Pseudomonadati</taxon>
        <taxon>Pseudomonadota</taxon>
        <taxon>Alphaproteobacteria</taxon>
        <taxon>Hyphomicrobiales</taxon>
        <taxon>Methylobacteriaceae</taxon>
        <taxon>Microvirga</taxon>
    </lineage>
</organism>
<dbReference type="PANTHER" id="PTHR43798:SF31">
    <property type="entry name" value="AB HYDROLASE SUPERFAMILY PROTEIN YCLE"/>
    <property type="match status" value="1"/>
</dbReference>
<proteinExistence type="predicted"/>
<dbReference type="SUPFAM" id="SSF53474">
    <property type="entry name" value="alpha/beta-Hydrolases"/>
    <property type="match status" value="1"/>
</dbReference>
<dbReference type="EMBL" id="BJYU01000020">
    <property type="protein sequence ID" value="GEO14191.1"/>
    <property type="molecule type" value="Genomic_DNA"/>
</dbReference>
<dbReference type="PRINTS" id="PR00111">
    <property type="entry name" value="ABHYDROLASE"/>
</dbReference>
<keyword evidence="1" id="KW-0378">Hydrolase</keyword>
<sequence>MSQELTIAANGTEFRVLIDGPEDKPWLTCLHSLATRAELWDDQVEELTKSFRVLRIDARGHGGSAPVQGPYSFDQLAKDVVAIWDHLGIEKSAVLGLSMGGMTAFGLALDHGSRVTRIVAADCRSDAPDFFRNMWADRQKVLEEKGIEAIAEVTIPTWLTEETRNQHPDKVERVRRMILDTSREGYVGATEALRGLNYKSRLSEIKCPACLVVGSADGVHPAEMRSMADQIPGVKFAEIPAAAHLANLENPKAFNEAVCAFLAG</sequence>
<dbReference type="InterPro" id="IPR000073">
    <property type="entry name" value="AB_hydrolase_1"/>
</dbReference>
<name>A0A512BQI7_9HYPH</name>
<dbReference type="InterPro" id="IPR000639">
    <property type="entry name" value="Epox_hydrolase-like"/>
</dbReference>